<dbReference type="InterPro" id="IPR013325">
    <property type="entry name" value="RNA_pol_sigma_r2"/>
</dbReference>
<keyword evidence="3" id="KW-0731">Sigma factor</keyword>
<evidence type="ECO:0000313" key="7">
    <source>
        <dbReference type="EMBL" id="MDG3004241.1"/>
    </source>
</evidence>
<evidence type="ECO:0000256" key="4">
    <source>
        <dbReference type="ARBA" id="ARBA00023125"/>
    </source>
</evidence>
<evidence type="ECO:0000256" key="1">
    <source>
        <dbReference type="ARBA" id="ARBA00010641"/>
    </source>
</evidence>
<dbReference type="Gene3D" id="1.10.10.10">
    <property type="entry name" value="Winged helix-like DNA-binding domain superfamily/Winged helix DNA-binding domain"/>
    <property type="match status" value="1"/>
</dbReference>
<dbReference type="NCBIfam" id="TIGR02937">
    <property type="entry name" value="sigma70-ECF"/>
    <property type="match status" value="1"/>
</dbReference>
<dbReference type="CDD" id="cd06171">
    <property type="entry name" value="Sigma70_r4"/>
    <property type="match status" value="1"/>
</dbReference>
<evidence type="ECO:0000256" key="3">
    <source>
        <dbReference type="ARBA" id="ARBA00023082"/>
    </source>
</evidence>
<name>A0ABT6F9U0_9BACT</name>
<dbReference type="Pfam" id="PF08281">
    <property type="entry name" value="Sigma70_r4_2"/>
    <property type="match status" value="1"/>
</dbReference>
<comment type="caution">
    <text evidence="7">The sequence shown here is derived from an EMBL/GenBank/DDBJ whole genome shotgun (WGS) entry which is preliminary data.</text>
</comment>
<sequence>MDRTLGDSTDPIVRLRGGDRGALAELFDRHRDRLRRMVELRLDPRLRARLDPSDVVQEAFLDVDRDLDAYLAEPVLPPLLWLRLHVGRRLTTLHRQHLGTRMRDARLEISLYQGALPEASSAALASMLLGRQTSPTQAALRAERLLRVQEALNGLDPIDREVLALRHFEQLGRAETAQVLGITLAAAAKRYFRALQRLKDALATPPGGWEGL</sequence>
<keyword evidence="2" id="KW-0805">Transcription regulation</keyword>
<keyword evidence="5" id="KW-0804">Transcription</keyword>
<evidence type="ECO:0000259" key="6">
    <source>
        <dbReference type="Pfam" id="PF08281"/>
    </source>
</evidence>
<evidence type="ECO:0000313" key="8">
    <source>
        <dbReference type="Proteomes" id="UP001216907"/>
    </source>
</evidence>
<dbReference type="EMBL" id="JARRAG010000002">
    <property type="protein sequence ID" value="MDG3004241.1"/>
    <property type="molecule type" value="Genomic_DNA"/>
</dbReference>
<dbReference type="SUPFAM" id="SSF88946">
    <property type="entry name" value="Sigma2 domain of RNA polymerase sigma factors"/>
    <property type="match status" value="1"/>
</dbReference>
<dbReference type="PANTHER" id="PTHR43133">
    <property type="entry name" value="RNA POLYMERASE ECF-TYPE SIGMA FACTO"/>
    <property type="match status" value="1"/>
</dbReference>
<protein>
    <submittedName>
        <fullName evidence="7">Sigma-70 family RNA polymerase sigma factor</fullName>
    </submittedName>
</protein>
<gene>
    <name evidence="7" type="ORF">PZE19_10675</name>
</gene>
<evidence type="ECO:0000256" key="5">
    <source>
        <dbReference type="ARBA" id="ARBA00023163"/>
    </source>
</evidence>
<dbReference type="RefSeq" id="WP_277860602.1">
    <property type="nucleotide sequence ID" value="NZ_JARRAG010000002.1"/>
</dbReference>
<proteinExistence type="inferred from homology"/>
<keyword evidence="4" id="KW-0238">DNA-binding</keyword>
<accession>A0ABT6F9U0</accession>
<comment type="similarity">
    <text evidence="1">Belongs to the sigma-70 factor family. ECF subfamily.</text>
</comment>
<dbReference type="InterPro" id="IPR013249">
    <property type="entry name" value="RNA_pol_sigma70_r4_t2"/>
</dbReference>
<feature type="domain" description="RNA polymerase sigma factor 70 region 4 type 2" evidence="6">
    <location>
        <begin position="146"/>
        <end position="198"/>
    </location>
</feature>
<dbReference type="Gene3D" id="1.10.1740.10">
    <property type="match status" value="1"/>
</dbReference>
<keyword evidence="8" id="KW-1185">Reference proteome</keyword>
<dbReference type="InterPro" id="IPR014284">
    <property type="entry name" value="RNA_pol_sigma-70_dom"/>
</dbReference>
<dbReference type="PANTHER" id="PTHR43133:SF8">
    <property type="entry name" value="RNA POLYMERASE SIGMA FACTOR HI_1459-RELATED"/>
    <property type="match status" value="1"/>
</dbReference>
<dbReference type="InterPro" id="IPR036388">
    <property type="entry name" value="WH-like_DNA-bd_sf"/>
</dbReference>
<dbReference type="InterPro" id="IPR013324">
    <property type="entry name" value="RNA_pol_sigma_r3/r4-like"/>
</dbReference>
<organism evidence="7 8">
    <name type="scientific">Paludisphaera mucosa</name>
    <dbReference type="NCBI Taxonomy" id="3030827"/>
    <lineage>
        <taxon>Bacteria</taxon>
        <taxon>Pseudomonadati</taxon>
        <taxon>Planctomycetota</taxon>
        <taxon>Planctomycetia</taxon>
        <taxon>Isosphaerales</taxon>
        <taxon>Isosphaeraceae</taxon>
        <taxon>Paludisphaera</taxon>
    </lineage>
</organism>
<dbReference type="InterPro" id="IPR039425">
    <property type="entry name" value="RNA_pol_sigma-70-like"/>
</dbReference>
<reference evidence="7 8" key="1">
    <citation type="submission" date="2023-03" db="EMBL/GenBank/DDBJ databases">
        <title>Paludisphaera mucosa sp. nov. a novel planctomycete from northern fen.</title>
        <authorList>
            <person name="Ivanova A."/>
        </authorList>
    </citation>
    <scope>NUCLEOTIDE SEQUENCE [LARGE SCALE GENOMIC DNA]</scope>
    <source>
        <strain evidence="7 8">Pla2</strain>
    </source>
</reference>
<dbReference type="SUPFAM" id="SSF88659">
    <property type="entry name" value="Sigma3 and sigma4 domains of RNA polymerase sigma factors"/>
    <property type="match status" value="1"/>
</dbReference>
<evidence type="ECO:0000256" key="2">
    <source>
        <dbReference type="ARBA" id="ARBA00023015"/>
    </source>
</evidence>
<dbReference type="Proteomes" id="UP001216907">
    <property type="component" value="Unassembled WGS sequence"/>
</dbReference>